<dbReference type="NCBIfam" id="TIGR04183">
    <property type="entry name" value="Por_Secre_tail"/>
    <property type="match status" value="1"/>
</dbReference>
<name>A0A1M6PR92_REIAG</name>
<dbReference type="Pfam" id="PF18962">
    <property type="entry name" value="Por_Secre_tail"/>
    <property type="match status" value="1"/>
</dbReference>
<evidence type="ECO:0000313" key="3">
    <source>
        <dbReference type="Proteomes" id="UP000184474"/>
    </source>
</evidence>
<organism evidence="2 3">
    <name type="scientific">Reichenbachiella agariperforans</name>
    <dbReference type="NCBI Taxonomy" id="156994"/>
    <lineage>
        <taxon>Bacteria</taxon>
        <taxon>Pseudomonadati</taxon>
        <taxon>Bacteroidota</taxon>
        <taxon>Cytophagia</taxon>
        <taxon>Cytophagales</taxon>
        <taxon>Reichenbachiellaceae</taxon>
        <taxon>Reichenbachiella</taxon>
    </lineage>
</organism>
<dbReference type="RefSeq" id="WP_139280961.1">
    <property type="nucleotide sequence ID" value="NZ_FRAA01000003.1"/>
</dbReference>
<reference evidence="3" key="1">
    <citation type="submission" date="2016-11" db="EMBL/GenBank/DDBJ databases">
        <authorList>
            <person name="Varghese N."/>
            <person name="Submissions S."/>
        </authorList>
    </citation>
    <scope>NUCLEOTIDE SEQUENCE [LARGE SCALE GENOMIC DNA]</scope>
    <source>
        <strain evidence="3">DSM 26134</strain>
    </source>
</reference>
<dbReference type="InterPro" id="IPR026444">
    <property type="entry name" value="Secre_tail"/>
</dbReference>
<dbReference type="PANTHER" id="PTHR24273">
    <property type="entry name" value="FI04643P-RELATED"/>
    <property type="match status" value="1"/>
</dbReference>
<dbReference type="PANTHER" id="PTHR24273:SF32">
    <property type="entry name" value="HYALIN"/>
    <property type="match status" value="1"/>
</dbReference>
<dbReference type="AlphaFoldDB" id="A0A1M6PR92"/>
<dbReference type="EMBL" id="FRAA01000003">
    <property type="protein sequence ID" value="SHK10455.1"/>
    <property type="molecule type" value="Genomic_DNA"/>
</dbReference>
<feature type="domain" description="Secretion system C-terminal sorting" evidence="1">
    <location>
        <begin position="122"/>
        <end position="187"/>
    </location>
</feature>
<protein>
    <submittedName>
        <fullName evidence="2">Por secretion system C-terminal sorting domain-containing protein</fullName>
    </submittedName>
</protein>
<sequence length="189" mass="20468">FPITASTTVTWTFSDDSGNLTTQTQEVVISDTTAPVADATTLTTVNGECSITAADLTVPTATDNCSGAINATTDVTFPITASTTVTWTFTDESGNSHTQTQEVVVTECNTLAVTDETIELVVYPNPVTTSFSISEKNIRELTVLDVSGHILKYFTTSQNKYDISELPQGVYIIEIQTSNDRLVRRLIKQ</sequence>
<accession>A0A1M6PR92</accession>
<evidence type="ECO:0000259" key="1">
    <source>
        <dbReference type="Pfam" id="PF18962"/>
    </source>
</evidence>
<feature type="non-terminal residue" evidence="2">
    <location>
        <position position="1"/>
    </location>
</feature>
<dbReference type="Proteomes" id="UP000184474">
    <property type="component" value="Unassembled WGS sequence"/>
</dbReference>
<keyword evidence="3" id="KW-1185">Reference proteome</keyword>
<dbReference type="STRING" id="156994.SAMN04488028_1031"/>
<proteinExistence type="predicted"/>
<gene>
    <name evidence="2" type="ORF">SAMN04488028_1031</name>
</gene>
<evidence type="ECO:0000313" key="2">
    <source>
        <dbReference type="EMBL" id="SHK10455.1"/>
    </source>
</evidence>